<sequence>MNRRTVAWFLAAHVGAASALLGIAASVGGGWAGPVMPPVQVASVLPQAMPAVGRTTAPSAAVDRRTEAPSSPDLLPPWQVDADGRVHWRSE</sequence>
<comment type="caution">
    <text evidence="2">The sequence shown here is derived from an EMBL/GenBank/DDBJ whole genome shotgun (WGS) entry which is preliminary data.</text>
</comment>
<evidence type="ECO:0000256" key="1">
    <source>
        <dbReference type="SAM" id="MobiDB-lite"/>
    </source>
</evidence>
<feature type="region of interest" description="Disordered" evidence="1">
    <location>
        <begin position="55"/>
        <end position="91"/>
    </location>
</feature>
<accession>A0A3S2TQT8</accession>
<dbReference type="RefSeq" id="WP_128198426.1">
    <property type="nucleotide sequence ID" value="NZ_SACT01000003.1"/>
</dbReference>
<keyword evidence="3" id="KW-1185">Reference proteome</keyword>
<feature type="compositionally biased region" description="Basic and acidic residues" evidence="1">
    <location>
        <begin position="82"/>
        <end position="91"/>
    </location>
</feature>
<dbReference type="EMBL" id="SACT01000003">
    <property type="protein sequence ID" value="RVT51425.1"/>
    <property type="molecule type" value="Genomic_DNA"/>
</dbReference>
<name>A0A3S2TQT8_9BURK</name>
<evidence type="ECO:0000313" key="3">
    <source>
        <dbReference type="Proteomes" id="UP000288178"/>
    </source>
</evidence>
<reference evidence="2 3" key="1">
    <citation type="submission" date="2019-01" db="EMBL/GenBank/DDBJ databases">
        <authorList>
            <person name="Chen W.-M."/>
        </authorList>
    </citation>
    <scope>NUCLEOTIDE SEQUENCE [LARGE SCALE GENOMIC DNA]</scope>
    <source>
        <strain evidence="2 3">ICH-3</strain>
    </source>
</reference>
<evidence type="ECO:0000313" key="2">
    <source>
        <dbReference type="EMBL" id="RVT51425.1"/>
    </source>
</evidence>
<dbReference type="AlphaFoldDB" id="A0A3S2TQT8"/>
<organism evidence="2 3">
    <name type="scientific">Rubrivivax albus</name>
    <dbReference type="NCBI Taxonomy" id="2499835"/>
    <lineage>
        <taxon>Bacteria</taxon>
        <taxon>Pseudomonadati</taxon>
        <taxon>Pseudomonadota</taxon>
        <taxon>Betaproteobacteria</taxon>
        <taxon>Burkholderiales</taxon>
        <taxon>Sphaerotilaceae</taxon>
        <taxon>Rubrivivax</taxon>
    </lineage>
</organism>
<protein>
    <submittedName>
        <fullName evidence="2">Uncharacterized protein</fullName>
    </submittedName>
</protein>
<gene>
    <name evidence="2" type="ORF">ENE75_11395</name>
</gene>
<proteinExistence type="predicted"/>
<dbReference type="Proteomes" id="UP000288178">
    <property type="component" value="Unassembled WGS sequence"/>
</dbReference>